<evidence type="ECO:0008006" key="3">
    <source>
        <dbReference type="Google" id="ProtNLM"/>
    </source>
</evidence>
<proteinExistence type="predicted"/>
<evidence type="ECO:0000313" key="2">
    <source>
        <dbReference type="EMBL" id="XBN42079.1"/>
    </source>
</evidence>
<feature type="compositionally biased region" description="Polar residues" evidence="1">
    <location>
        <begin position="38"/>
        <end position="51"/>
    </location>
</feature>
<dbReference type="EMBL" id="PP763431">
    <property type="protein sequence ID" value="XBN42079.1"/>
    <property type="molecule type" value="Genomic_DNA"/>
</dbReference>
<name>A0AAU7J7F5_9VIRU</name>
<accession>A0AAU7J7F5</accession>
<feature type="region of interest" description="Disordered" evidence="1">
    <location>
        <begin position="18"/>
        <end position="80"/>
    </location>
</feature>
<sequence>MGGCACNKNRTVGVAAKRVESNEPKTTAKTEPAPRGATSRQAPMNGKTQSFALEHNGKTARFGSRLERDAAAARTGARPL</sequence>
<evidence type="ECO:0000256" key="1">
    <source>
        <dbReference type="SAM" id="MobiDB-lite"/>
    </source>
</evidence>
<organism evidence="2">
    <name type="scientific">Microbacterium phage Merry</name>
    <dbReference type="NCBI Taxonomy" id="3144827"/>
    <lineage>
        <taxon>Viruses</taxon>
    </lineage>
</organism>
<protein>
    <recommendedName>
        <fullName evidence="3">HNH endonuclease</fullName>
    </recommendedName>
</protein>
<reference evidence="2" key="1">
    <citation type="submission" date="2024-05" db="EMBL/GenBank/DDBJ databases">
        <title>Complete genome sequence of bacteriophages Merry and Sunny infecting Microbacterium sp. isolated from an alkaline commercial outdoor algal pond.</title>
        <authorList>
            <person name="Levesque A.V."/>
            <person name="Rabines A.J."/>
            <person name="Alrubaiaan E."/>
            <person name="Oliver A."/>
            <person name="Allen E.E."/>
            <person name="Hazlebeck D."/>
            <person name="Pinowska A."/>
            <person name="Traller J.C."/>
            <person name="Zeigler Allen L."/>
        </authorList>
    </citation>
    <scope>NUCLEOTIDE SEQUENCE</scope>
</reference>
<feature type="compositionally biased region" description="Basic and acidic residues" evidence="1">
    <location>
        <begin position="18"/>
        <end position="28"/>
    </location>
</feature>